<dbReference type="EMBL" id="JAPVEA010000007">
    <property type="protein sequence ID" value="KAJ5444856.1"/>
    <property type="molecule type" value="Genomic_DNA"/>
</dbReference>
<organism evidence="5 6">
    <name type="scientific">Penicillium daleae</name>
    <dbReference type="NCBI Taxonomy" id="63821"/>
    <lineage>
        <taxon>Eukaryota</taxon>
        <taxon>Fungi</taxon>
        <taxon>Dikarya</taxon>
        <taxon>Ascomycota</taxon>
        <taxon>Pezizomycotina</taxon>
        <taxon>Eurotiomycetes</taxon>
        <taxon>Eurotiomycetidae</taxon>
        <taxon>Eurotiales</taxon>
        <taxon>Aspergillaceae</taxon>
        <taxon>Penicillium</taxon>
    </lineage>
</organism>
<dbReference type="AlphaFoldDB" id="A0AAD6C3F4"/>
<reference evidence="5" key="1">
    <citation type="submission" date="2022-12" db="EMBL/GenBank/DDBJ databases">
        <authorList>
            <person name="Petersen C."/>
        </authorList>
    </citation>
    <scope>NUCLEOTIDE SEQUENCE</scope>
    <source>
        <strain evidence="5">IBT 16125</strain>
    </source>
</reference>
<dbReference type="InterPro" id="IPR002347">
    <property type="entry name" value="SDR_fam"/>
</dbReference>
<dbReference type="PANTHER" id="PTHR42760:SF5">
    <property type="entry name" value="2-DEHYDRO-3-DEOXY-D-GLUCONATE 5-DEHYDROGENASE"/>
    <property type="match status" value="1"/>
</dbReference>
<keyword evidence="3" id="KW-0560">Oxidoreductase</keyword>
<evidence type="ECO:0000256" key="1">
    <source>
        <dbReference type="ARBA" id="ARBA00006484"/>
    </source>
</evidence>
<evidence type="ECO:0000256" key="3">
    <source>
        <dbReference type="ARBA" id="ARBA00023002"/>
    </source>
</evidence>
<dbReference type="PROSITE" id="PS00061">
    <property type="entry name" value="ADH_SHORT"/>
    <property type="match status" value="1"/>
</dbReference>
<keyword evidence="4" id="KW-0472">Membrane</keyword>
<dbReference type="Pfam" id="PF13561">
    <property type="entry name" value="adh_short_C2"/>
    <property type="match status" value="1"/>
</dbReference>
<evidence type="ECO:0000256" key="4">
    <source>
        <dbReference type="SAM" id="Phobius"/>
    </source>
</evidence>
<gene>
    <name evidence="5" type="ORF">N7458_008728</name>
</gene>
<dbReference type="PANTHER" id="PTHR42760">
    <property type="entry name" value="SHORT-CHAIN DEHYDROGENASES/REDUCTASES FAMILY MEMBER"/>
    <property type="match status" value="1"/>
</dbReference>
<comment type="caution">
    <text evidence="5">The sequence shown here is derived from an EMBL/GenBank/DDBJ whole genome shotgun (WGS) entry which is preliminary data.</text>
</comment>
<dbReference type="PRINTS" id="PR00081">
    <property type="entry name" value="GDHRDH"/>
</dbReference>
<dbReference type="GO" id="GO:0016616">
    <property type="term" value="F:oxidoreductase activity, acting on the CH-OH group of donors, NAD or NADP as acceptor"/>
    <property type="evidence" value="ECO:0007669"/>
    <property type="project" value="TreeGrafter"/>
</dbReference>
<evidence type="ECO:0008006" key="7">
    <source>
        <dbReference type="Google" id="ProtNLM"/>
    </source>
</evidence>
<evidence type="ECO:0000256" key="2">
    <source>
        <dbReference type="ARBA" id="ARBA00022857"/>
    </source>
</evidence>
<feature type="non-terminal residue" evidence="5">
    <location>
        <position position="1"/>
    </location>
</feature>
<keyword evidence="2" id="KW-0521">NADP</keyword>
<dbReference type="SUPFAM" id="SSF51735">
    <property type="entry name" value="NAD(P)-binding Rossmann-fold domains"/>
    <property type="match status" value="1"/>
</dbReference>
<dbReference type="InterPro" id="IPR020904">
    <property type="entry name" value="Sc_DH/Rdtase_CS"/>
</dbReference>
<dbReference type="Gene3D" id="3.40.50.720">
    <property type="entry name" value="NAD(P)-binding Rossmann-like Domain"/>
    <property type="match status" value="1"/>
</dbReference>
<accession>A0AAD6C3F4</accession>
<keyword evidence="4" id="KW-0812">Transmembrane</keyword>
<feature type="transmembrane region" description="Helical" evidence="4">
    <location>
        <begin position="12"/>
        <end position="31"/>
    </location>
</feature>
<protein>
    <recommendedName>
        <fullName evidence="7">2-deoxy-D-gluconate 3-dehydrogenase</fullName>
    </recommendedName>
</protein>
<dbReference type="InterPro" id="IPR036291">
    <property type="entry name" value="NAD(P)-bd_dom_sf"/>
</dbReference>
<dbReference type="Proteomes" id="UP001213681">
    <property type="component" value="Unassembled WGS sequence"/>
</dbReference>
<dbReference type="RefSeq" id="XP_056764936.1">
    <property type="nucleotide sequence ID" value="XM_056912110.1"/>
</dbReference>
<keyword evidence="4" id="KW-1133">Transmembrane helix</keyword>
<keyword evidence="6" id="KW-1185">Reference proteome</keyword>
<proteinExistence type="inferred from homology"/>
<dbReference type="PRINTS" id="PR00080">
    <property type="entry name" value="SDRFAMILY"/>
</dbReference>
<reference evidence="5" key="2">
    <citation type="journal article" date="2023" name="IMA Fungus">
        <title>Comparative genomic study of the Penicillium genus elucidates a diverse pangenome and 15 lateral gene transfer events.</title>
        <authorList>
            <person name="Petersen C."/>
            <person name="Sorensen T."/>
            <person name="Nielsen M.R."/>
            <person name="Sondergaard T.E."/>
            <person name="Sorensen J.L."/>
            <person name="Fitzpatrick D.A."/>
            <person name="Frisvad J.C."/>
            <person name="Nielsen K.L."/>
        </authorList>
    </citation>
    <scope>NUCLEOTIDE SEQUENCE</scope>
    <source>
        <strain evidence="5">IBT 16125</strain>
    </source>
</reference>
<comment type="similarity">
    <text evidence="1">Belongs to the short-chain dehydrogenases/reductases (SDR) family.</text>
</comment>
<sequence>QRIAVRRHTTTIFFSMISSLFSLAGRTALVTGGSRGIGQAMALGLAEAGADIILVLRSKSQTETQSKIENLGRRCFIHEADLGDAEAARNIVPAIVKEHRWFNILVNVAGIQRRSSAEDFPQRAYDEIMQVNLSATFRVCRDTGKYWLDNNIKGSIINTASIASFQGGVSMAAYATSKGGVAQLTKAFSNEWACKGIRVNAIAPGYIATDMNVDTRTAPDQVVYNSISGRIPMGRWGTPDDFKGPVVFLASNASSYVTGEILVVSSRYMPLEKKLIDT</sequence>
<dbReference type="FunFam" id="3.40.50.720:FF:000084">
    <property type="entry name" value="Short-chain dehydrogenase reductase"/>
    <property type="match status" value="1"/>
</dbReference>
<name>A0AAD6C3F4_9EURO</name>
<dbReference type="GeneID" id="81602353"/>
<evidence type="ECO:0000313" key="5">
    <source>
        <dbReference type="EMBL" id="KAJ5444856.1"/>
    </source>
</evidence>
<evidence type="ECO:0000313" key="6">
    <source>
        <dbReference type="Proteomes" id="UP001213681"/>
    </source>
</evidence>